<feature type="compositionally biased region" description="Polar residues" evidence="4">
    <location>
        <begin position="42"/>
        <end position="56"/>
    </location>
</feature>
<dbReference type="PANTHER" id="PTHR12241:SF147">
    <property type="entry name" value="TUBULIN POLYGLUTAMYLASE TTLL7"/>
    <property type="match status" value="1"/>
</dbReference>
<dbReference type="EMBL" id="HBUF01575180">
    <property type="protein sequence ID" value="CAG6768074.1"/>
    <property type="molecule type" value="Transcribed_RNA"/>
</dbReference>
<keyword evidence="1" id="KW-0436">Ligase</keyword>
<dbReference type="EMBL" id="HBUF01183557">
    <property type="protein sequence ID" value="CAG6655967.1"/>
    <property type="molecule type" value="Transcribed_RNA"/>
</dbReference>
<dbReference type="Gene3D" id="3.30.470.20">
    <property type="entry name" value="ATP-grasp fold, B domain"/>
    <property type="match status" value="1"/>
</dbReference>
<dbReference type="Pfam" id="PF03133">
    <property type="entry name" value="TTL"/>
    <property type="match status" value="1"/>
</dbReference>
<dbReference type="EMBL" id="HBUF01183555">
    <property type="protein sequence ID" value="CAG6655964.1"/>
    <property type="molecule type" value="Transcribed_RNA"/>
</dbReference>
<dbReference type="PANTHER" id="PTHR12241">
    <property type="entry name" value="TUBULIN POLYGLUTAMYLASE"/>
    <property type="match status" value="1"/>
</dbReference>
<sequence>MMRKTSTTSRTEKRSSNERGSRETHHKILKHPSTRTKRSVRSRQYLSQNKIRQNMSIEEGQTETRQSQIVECENDKSNSTSAQQGTLSLSLKKGPVINLRRCMYKILDDIATEFGMIPVKDEDDSWDVHWADASVSSNLSRTMQVFQRTNHFPGMANLESKAFLAHHLNRMRNYFPDDYSFFPRSWSIPWQADDLYKHVKTNKEVYIFKPTRGAEGKGIKLFATEDEARRIIYQDSVVQVYVPNLLLMDGYKFDLRVYVLITMIDPLRIYVYNNGLVRLATYPYAPPNSSNLNNQFMHLTNYSINKNSENYKESPEHGSKRDFVVLNSWFLKEGLDSTKLWSDIDDVIIKTITSVYPILKDKYEELFPDHYNHNVSACFEMLGMDILIDDKMKPYLLEVNRSPSFNISGVIDERVKTPLLRDTFRLVNLGQNRRPFANNLDDQNKKTGSTNLDDDTQKNCDQNGNESDNYQTFGNNDHLDNNCIKEQIKWEQRNNGNYRLIYPSRDSYLYAKFIHHIFSIPEASGKRLGSK</sequence>
<keyword evidence="2" id="KW-0547">Nucleotide-binding</keyword>
<accession>A0A8D9EWZ5</accession>
<dbReference type="AlphaFoldDB" id="A0A8D9EWZ5"/>
<proteinExistence type="predicted"/>
<feature type="compositionally biased region" description="Basic and acidic residues" evidence="4">
    <location>
        <begin position="10"/>
        <end position="23"/>
    </location>
</feature>
<dbReference type="EMBL" id="HBUF01093449">
    <property type="protein sequence ID" value="CAG6636243.1"/>
    <property type="molecule type" value="Transcribed_RNA"/>
</dbReference>
<keyword evidence="3" id="KW-0067">ATP-binding</keyword>
<dbReference type="GO" id="GO:0015631">
    <property type="term" value="F:tubulin binding"/>
    <property type="evidence" value="ECO:0007669"/>
    <property type="project" value="TreeGrafter"/>
</dbReference>
<protein>
    <submittedName>
        <fullName evidence="5">Tubulin polyglutamylase TTLL6</fullName>
    </submittedName>
</protein>
<dbReference type="GO" id="GO:0005524">
    <property type="term" value="F:ATP binding"/>
    <property type="evidence" value="ECO:0007669"/>
    <property type="project" value="UniProtKB-KW"/>
</dbReference>
<dbReference type="GO" id="GO:0036064">
    <property type="term" value="C:ciliary basal body"/>
    <property type="evidence" value="ECO:0007669"/>
    <property type="project" value="TreeGrafter"/>
</dbReference>
<dbReference type="EMBL" id="HBUF01575181">
    <property type="protein sequence ID" value="CAG6768075.1"/>
    <property type="molecule type" value="Transcribed_RNA"/>
</dbReference>
<dbReference type="PROSITE" id="PS51221">
    <property type="entry name" value="TTL"/>
    <property type="match status" value="1"/>
</dbReference>
<evidence type="ECO:0000256" key="2">
    <source>
        <dbReference type="ARBA" id="ARBA00022741"/>
    </source>
</evidence>
<feature type="compositionally biased region" description="Basic residues" evidence="4">
    <location>
        <begin position="24"/>
        <end position="41"/>
    </location>
</feature>
<evidence type="ECO:0000313" key="5">
    <source>
        <dbReference type="EMBL" id="CAG6768074.1"/>
    </source>
</evidence>
<dbReference type="InterPro" id="IPR004344">
    <property type="entry name" value="TTL/TTLL_fam"/>
</dbReference>
<evidence type="ECO:0000256" key="4">
    <source>
        <dbReference type="SAM" id="MobiDB-lite"/>
    </source>
</evidence>
<dbReference type="EMBL" id="HBUF01183556">
    <property type="protein sequence ID" value="CAG6655966.1"/>
    <property type="molecule type" value="Transcribed_RNA"/>
</dbReference>
<organism evidence="5">
    <name type="scientific">Cacopsylla melanoneura</name>
    <dbReference type="NCBI Taxonomy" id="428564"/>
    <lineage>
        <taxon>Eukaryota</taxon>
        <taxon>Metazoa</taxon>
        <taxon>Ecdysozoa</taxon>
        <taxon>Arthropoda</taxon>
        <taxon>Hexapoda</taxon>
        <taxon>Insecta</taxon>
        <taxon>Pterygota</taxon>
        <taxon>Neoptera</taxon>
        <taxon>Paraneoptera</taxon>
        <taxon>Hemiptera</taxon>
        <taxon>Sternorrhyncha</taxon>
        <taxon>Psylloidea</taxon>
        <taxon>Psyllidae</taxon>
        <taxon>Psyllinae</taxon>
        <taxon>Cacopsylla</taxon>
    </lineage>
</organism>
<feature type="region of interest" description="Disordered" evidence="4">
    <location>
        <begin position="1"/>
        <end position="84"/>
    </location>
</feature>
<reference evidence="5" key="1">
    <citation type="submission" date="2021-05" db="EMBL/GenBank/DDBJ databases">
        <authorList>
            <person name="Alioto T."/>
            <person name="Alioto T."/>
            <person name="Gomez Garrido J."/>
        </authorList>
    </citation>
    <scope>NUCLEOTIDE SEQUENCE</scope>
</reference>
<dbReference type="SUPFAM" id="SSF56059">
    <property type="entry name" value="Glutathione synthetase ATP-binding domain-like"/>
    <property type="match status" value="1"/>
</dbReference>
<evidence type="ECO:0000256" key="3">
    <source>
        <dbReference type="ARBA" id="ARBA00022840"/>
    </source>
</evidence>
<feature type="region of interest" description="Disordered" evidence="4">
    <location>
        <begin position="435"/>
        <end position="459"/>
    </location>
</feature>
<name>A0A8D9EWZ5_9HEMI</name>
<evidence type="ECO:0000256" key="1">
    <source>
        <dbReference type="ARBA" id="ARBA00022598"/>
    </source>
</evidence>
<dbReference type="GO" id="GO:0070740">
    <property type="term" value="F:tubulin-glutamic acid ligase activity"/>
    <property type="evidence" value="ECO:0007669"/>
    <property type="project" value="TreeGrafter"/>
</dbReference>
<dbReference type="GO" id="GO:0000226">
    <property type="term" value="P:microtubule cytoskeleton organization"/>
    <property type="evidence" value="ECO:0007669"/>
    <property type="project" value="TreeGrafter"/>
</dbReference>
<dbReference type="EMBL" id="HBUF01093448">
    <property type="protein sequence ID" value="CAG6636242.1"/>
    <property type="molecule type" value="Transcribed_RNA"/>
</dbReference>